<evidence type="ECO:0000313" key="2">
    <source>
        <dbReference type="Proteomes" id="UP000250163"/>
    </source>
</evidence>
<dbReference type="KEGG" id="mya:MORIYA_1396"/>
<reference evidence="2" key="1">
    <citation type="submission" date="2018-05" db="EMBL/GenBank/DDBJ databases">
        <authorList>
            <person name="Cea G.-C."/>
            <person name="William W."/>
        </authorList>
    </citation>
    <scope>NUCLEOTIDE SEQUENCE [LARGE SCALE GENOMIC DNA]</scope>
    <source>
        <strain evidence="2">DB21MT 5</strain>
    </source>
</reference>
<gene>
    <name evidence="1" type="ORF">MORIYA_1396</name>
</gene>
<proteinExistence type="predicted"/>
<dbReference type="Proteomes" id="UP000250163">
    <property type="component" value="Chromosome MORIYA"/>
</dbReference>
<dbReference type="AlphaFoldDB" id="A0A330LLI2"/>
<protein>
    <submittedName>
        <fullName evidence="1">Uncharacterized protein</fullName>
    </submittedName>
</protein>
<dbReference type="InterPro" id="IPR028956">
    <property type="entry name" value="Imm51"/>
</dbReference>
<dbReference type="OrthoDB" id="8657476at2"/>
<keyword evidence="2" id="KW-1185">Reference proteome</keyword>
<dbReference type="Pfam" id="PF15595">
    <property type="entry name" value="Imm51"/>
    <property type="match status" value="1"/>
</dbReference>
<accession>A0A330LLI2</accession>
<evidence type="ECO:0000313" key="1">
    <source>
        <dbReference type="EMBL" id="SQD77874.1"/>
    </source>
</evidence>
<name>A0A330LLI2_9GAMM</name>
<sequence>MKEVSVYYPFLFSTFNRDHNLQLIDLKWKAFEAHDFLGDGEDWALLLENMLSEKNPSLLEKLTFGDETLMFSIHSEDKDALHAIAEMVCEFYDDDDLLDACITRYAQYEFEPELINNK</sequence>
<dbReference type="RefSeq" id="WP_112713700.1">
    <property type="nucleotide sequence ID" value="NZ_LS483250.1"/>
</dbReference>
<organism evidence="1 2">
    <name type="scientific">Moritella yayanosii</name>
    <dbReference type="NCBI Taxonomy" id="69539"/>
    <lineage>
        <taxon>Bacteria</taxon>
        <taxon>Pseudomonadati</taxon>
        <taxon>Pseudomonadota</taxon>
        <taxon>Gammaproteobacteria</taxon>
        <taxon>Alteromonadales</taxon>
        <taxon>Moritellaceae</taxon>
        <taxon>Moritella</taxon>
    </lineage>
</organism>
<dbReference type="EMBL" id="LS483250">
    <property type="protein sequence ID" value="SQD77874.1"/>
    <property type="molecule type" value="Genomic_DNA"/>
</dbReference>